<protein>
    <submittedName>
        <fullName evidence="2">Flp pilus assembly protein TadB</fullName>
    </submittedName>
</protein>
<evidence type="ECO:0000313" key="2">
    <source>
        <dbReference type="EMBL" id="MBB5984999.1"/>
    </source>
</evidence>
<sequence length="43" mass="4977">MNDEDEDPTGPLHWLRARLHIIIGIAGLIAWFVMLWLMFGDVL</sequence>
<evidence type="ECO:0000256" key="1">
    <source>
        <dbReference type="SAM" id="Phobius"/>
    </source>
</evidence>
<gene>
    <name evidence="2" type="ORF">HNP60_000973</name>
</gene>
<keyword evidence="3" id="KW-1185">Reference proteome</keyword>
<accession>A0ABR6NFL3</accession>
<comment type="caution">
    <text evidence="2">The sequence shown here is derived from an EMBL/GenBank/DDBJ whole genome shotgun (WGS) entry which is preliminary data.</text>
</comment>
<dbReference type="RefSeq" id="WP_014075323.1">
    <property type="nucleotide sequence ID" value="NZ_JACHKA010000001.1"/>
</dbReference>
<dbReference type="EMBL" id="JACHKA010000001">
    <property type="protein sequence ID" value="MBB5984999.1"/>
    <property type="molecule type" value="Genomic_DNA"/>
</dbReference>
<dbReference type="Proteomes" id="UP001138540">
    <property type="component" value="Unassembled WGS sequence"/>
</dbReference>
<evidence type="ECO:0000313" key="3">
    <source>
        <dbReference type="Proteomes" id="UP001138540"/>
    </source>
</evidence>
<keyword evidence="1" id="KW-0472">Membrane</keyword>
<proteinExistence type="predicted"/>
<feature type="transmembrane region" description="Helical" evidence="1">
    <location>
        <begin position="20"/>
        <end position="39"/>
    </location>
</feature>
<name>A0ABR6NFL3_9SPHN</name>
<organism evidence="2 3">
    <name type="scientific">Sphingobium lignivorans</name>
    <dbReference type="NCBI Taxonomy" id="2735886"/>
    <lineage>
        <taxon>Bacteria</taxon>
        <taxon>Pseudomonadati</taxon>
        <taxon>Pseudomonadota</taxon>
        <taxon>Alphaproteobacteria</taxon>
        <taxon>Sphingomonadales</taxon>
        <taxon>Sphingomonadaceae</taxon>
        <taxon>Sphingobium</taxon>
    </lineage>
</organism>
<keyword evidence="1" id="KW-1133">Transmembrane helix</keyword>
<keyword evidence="1" id="KW-0812">Transmembrane</keyword>
<reference evidence="2 3" key="1">
    <citation type="submission" date="2020-08" db="EMBL/GenBank/DDBJ databases">
        <title>Exploring microbial biodiversity for novel pathways involved in the catabolism of aromatic compounds derived from lignin.</title>
        <authorList>
            <person name="Elkins J."/>
        </authorList>
    </citation>
    <scope>NUCLEOTIDE SEQUENCE [LARGE SCALE GENOMIC DNA]</scope>
    <source>
        <strain evidence="2 3">B1D3A</strain>
    </source>
</reference>